<protein>
    <submittedName>
        <fullName evidence="1">Uncharacterized protein</fullName>
    </submittedName>
</protein>
<organism evidence="1 2">
    <name type="scientific">Phytophthora citrophthora</name>
    <dbReference type="NCBI Taxonomy" id="4793"/>
    <lineage>
        <taxon>Eukaryota</taxon>
        <taxon>Sar</taxon>
        <taxon>Stramenopiles</taxon>
        <taxon>Oomycota</taxon>
        <taxon>Peronosporomycetes</taxon>
        <taxon>Peronosporales</taxon>
        <taxon>Peronosporaceae</taxon>
        <taxon>Phytophthora</taxon>
    </lineage>
</organism>
<comment type="caution">
    <text evidence="1">The sequence shown here is derived from an EMBL/GenBank/DDBJ whole genome shotgun (WGS) entry which is preliminary data.</text>
</comment>
<evidence type="ECO:0000313" key="2">
    <source>
        <dbReference type="Proteomes" id="UP001259832"/>
    </source>
</evidence>
<proteinExistence type="predicted"/>
<dbReference type="EMBL" id="JASMQC010000003">
    <property type="protein sequence ID" value="KAK1946303.1"/>
    <property type="molecule type" value="Genomic_DNA"/>
</dbReference>
<dbReference type="AlphaFoldDB" id="A0AAD9GY50"/>
<accession>A0AAD9GY50</accession>
<dbReference type="Proteomes" id="UP001259832">
    <property type="component" value="Unassembled WGS sequence"/>
</dbReference>
<gene>
    <name evidence="1" type="ORF">P3T76_001856</name>
</gene>
<sequence length="59" mass="6484">MCSILALTVSAGLRLSSRSLHLMMELTFAYKVGKLDTKVPEAENVLQVIFVTEFVVLLG</sequence>
<name>A0AAD9GY50_9STRA</name>
<evidence type="ECO:0000313" key="1">
    <source>
        <dbReference type="EMBL" id="KAK1946303.1"/>
    </source>
</evidence>
<reference evidence="1" key="1">
    <citation type="submission" date="2023-08" db="EMBL/GenBank/DDBJ databases">
        <title>Reference Genome Resource for the Citrus Pathogen Phytophthora citrophthora.</title>
        <authorList>
            <person name="Moller H."/>
            <person name="Coetzee B."/>
            <person name="Rose L.J."/>
            <person name="Van Niekerk J.M."/>
        </authorList>
    </citation>
    <scope>NUCLEOTIDE SEQUENCE</scope>
    <source>
        <strain evidence="1">STE-U-9442</strain>
    </source>
</reference>
<keyword evidence="2" id="KW-1185">Reference proteome</keyword>